<dbReference type="GO" id="GO:0016567">
    <property type="term" value="P:protein ubiquitination"/>
    <property type="evidence" value="ECO:0007669"/>
    <property type="project" value="UniProtKB-UniPathway"/>
</dbReference>
<dbReference type="PANTHER" id="PTHR12313">
    <property type="entry name" value="E3 UBIQUITIN-PROTEIN LIGASE RNF5-RELATED"/>
    <property type="match status" value="1"/>
</dbReference>
<dbReference type="GeneID" id="113730969"/>
<keyword evidence="8 11" id="KW-0862">Zinc</keyword>
<dbReference type="InterPro" id="IPR013083">
    <property type="entry name" value="Znf_RING/FYVE/PHD"/>
</dbReference>
<evidence type="ECO:0000256" key="4">
    <source>
        <dbReference type="ARBA" id="ARBA00022679"/>
    </source>
</evidence>
<name>A0A6P6W8Q0_COFAR</name>
<dbReference type="InterPro" id="IPR018957">
    <property type="entry name" value="Znf_C3HC4_RING-type"/>
</dbReference>
<feature type="compositionally biased region" description="Low complexity" evidence="12">
    <location>
        <begin position="150"/>
        <end position="162"/>
    </location>
</feature>
<dbReference type="OrthoDB" id="6270329at2759"/>
<evidence type="ECO:0000256" key="2">
    <source>
        <dbReference type="ARBA" id="ARBA00004308"/>
    </source>
</evidence>
<keyword evidence="6 10" id="KW-0863">Zinc-finger</keyword>
<evidence type="ECO:0000313" key="15">
    <source>
        <dbReference type="RefSeq" id="XP_027111778.1"/>
    </source>
</evidence>
<comment type="domain">
    <text evidence="11">The RING-type zinc finger domain is responsible for E3 ligase activity.</text>
</comment>
<dbReference type="InterPro" id="IPR045103">
    <property type="entry name" value="RNF5/RNF185-like"/>
</dbReference>
<feature type="compositionally biased region" description="Polar residues" evidence="12">
    <location>
        <begin position="123"/>
        <end position="149"/>
    </location>
</feature>
<reference evidence="14" key="1">
    <citation type="journal article" date="2025" name="Foods">
        <title>Unveiling the Microbial Signatures of Arabica Coffee Cherries: Insights into Ripeness Specific Diversity, Functional Traits, and Implications for Quality and Safety.</title>
        <authorList>
            <consortium name="RefSeq"/>
            <person name="Tenea G.N."/>
            <person name="Cifuentes V."/>
            <person name="Reyes P."/>
            <person name="Cevallos-Vallejos M."/>
        </authorList>
    </citation>
    <scope>NUCLEOTIDE SEQUENCE [LARGE SCALE GENOMIC DNA]</scope>
</reference>
<dbReference type="RefSeq" id="XP_027111778.1">
    <property type="nucleotide sequence ID" value="XM_027255977.2"/>
</dbReference>
<dbReference type="AlphaFoldDB" id="A0A6P6W8Q0"/>
<comment type="catalytic activity">
    <reaction evidence="1 11">
        <text>S-ubiquitinyl-[E2 ubiquitin-conjugating enzyme]-L-cysteine + [acceptor protein]-L-lysine = [E2 ubiquitin-conjugating enzyme]-L-cysteine + N(6)-ubiquitinyl-[acceptor protein]-L-lysine.</text>
        <dbReference type="EC" id="2.3.2.27"/>
    </reaction>
</comment>
<proteinExistence type="predicted"/>
<dbReference type="Gene3D" id="3.30.40.10">
    <property type="entry name" value="Zinc/RING finger domain, C3HC4 (zinc finger)"/>
    <property type="match status" value="1"/>
</dbReference>
<dbReference type="UniPathway" id="UPA00143"/>
<dbReference type="GO" id="GO:0006511">
    <property type="term" value="P:ubiquitin-dependent protein catabolic process"/>
    <property type="evidence" value="ECO:0007669"/>
    <property type="project" value="UniProtKB-UniRule"/>
</dbReference>
<dbReference type="EC" id="2.3.2.27" evidence="11"/>
<keyword evidence="4 11" id="KW-0808">Transferase</keyword>
<evidence type="ECO:0000256" key="3">
    <source>
        <dbReference type="ARBA" id="ARBA00004906"/>
    </source>
</evidence>
<dbReference type="SMART" id="SM00184">
    <property type="entry name" value="RING"/>
    <property type="match status" value="1"/>
</dbReference>
<dbReference type="PROSITE" id="PS50089">
    <property type="entry name" value="ZF_RING_2"/>
    <property type="match status" value="1"/>
</dbReference>
<evidence type="ECO:0000256" key="11">
    <source>
        <dbReference type="RuleBase" id="RU369090"/>
    </source>
</evidence>
<accession>A0A6P6W8Q0</accession>
<feature type="domain" description="RING-type" evidence="13">
    <location>
        <begin position="33"/>
        <end position="80"/>
    </location>
</feature>
<keyword evidence="9" id="KW-0472">Membrane</keyword>
<evidence type="ECO:0000256" key="9">
    <source>
        <dbReference type="ARBA" id="ARBA00023136"/>
    </source>
</evidence>
<dbReference type="GO" id="GO:0008270">
    <property type="term" value="F:zinc ion binding"/>
    <property type="evidence" value="ECO:0007669"/>
    <property type="project" value="UniProtKB-KW"/>
</dbReference>
<dbReference type="Pfam" id="PF00097">
    <property type="entry name" value="zf-C3HC4"/>
    <property type="match status" value="1"/>
</dbReference>
<evidence type="ECO:0000256" key="8">
    <source>
        <dbReference type="ARBA" id="ARBA00022833"/>
    </source>
</evidence>
<evidence type="ECO:0000259" key="13">
    <source>
        <dbReference type="PROSITE" id="PS50089"/>
    </source>
</evidence>
<evidence type="ECO:0000256" key="5">
    <source>
        <dbReference type="ARBA" id="ARBA00022723"/>
    </source>
</evidence>
<keyword evidence="11" id="KW-0256">Endoplasmic reticulum</keyword>
<dbReference type="SUPFAM" id="SSF57850">
    <property type="entry name" value="RING/U-box"/>
    <property type="match status" value="1"/>
</dbReference>
<dbReference type="InterPro" id="IPR017907">
    <property type="entry name" value="Znf_RING_CS"/>
</dbReference>
<protein>
    <recommendedName>
        <fullName evidence="11">E3 ubiquitin-protein ligase RMA</fullName>
        <ecNumber evidence="11">2.3.2.27</ecNumber>
    </recommendedName>
    <alternativeName>
        <fullName evidence="11">Protein RING membrane-anchor</fullName>
    </alternativeName>
    <alternativeName>
        <fullName evidence="11">RING-type E3 ubiquitin transferase RMA</fullName>
    </alternativeName>
</protein>
<dbReference type="Proteomes" id="UP001652660">
    <property type="component" value="Chromosome 2e"/>
</dbReference>
<comment type="pathway">
    <text evidence="3 11">Protein modification; protein ubiquitination.</text>
</comment>
<evidence type="ECO:0000313" key="14">
    <source>
        <dbReference type="Proteomes" id="UP001652660"/>
    </source>
</evidence>
<gene>
    <name evidence="15" type="primary">LOC113730969</name>
</gene>
<reference evidence="15" key="2">
    <citation type="submission" date="2025-08" db="UniProtKB">
        <authorList>
            <consortium name="RefSeq"/>
        </authorList>
    </citation>
    <scope>IDENTIFICATION</scope>
    <source>
        <tissue evidence="15">Leaves</tissue>
    </source>
</reference>
<keyword evidence="7 11" id="KW-0833">Ubl conjugation pathway</keyword>
<organism evidence="14 15">
    <name type="scientific">Coffea arabica</name>
    <name type="common">Arabian coffee</name>
    <dbReference type="NCBI Taxonomy" id="13443"/>
    <lineage>
        <taxon>Eukaryota</taxon>
        <taxon>Viridiplantae</taxon>
        <taxon>Streptophyta</taxon>
        <taxon>Embryophyta</taxon>
        <taxon>Tracheophyta</taxon>
        <taxon>Spermatophyta</taxon>
        <taxon>Magnoliopsida</taxon>
        <taxon>eudicotyledons</taxon>
        <taxon>Gunneridae</taxon>
        <taxon>Pentapetalae</taxon>
        <taxon>asterids</taxon>
        <taxon>lamiids</taxon>
        <taxon>Gentianales</taxon>
        <taxon>Rubiaceae</taxon>
        <taxon>Ixoroideae</taxon>
        <taxon>Gardenieae complex</taxon>
        <taxon>Bertiereae - Coffeeae clade</taxon>
        <taxon>Coffeeae</taxon>
        <taxon>Coffea</taxon>
    </lineage>
</organism>
<dbReference type="GO" id="GO:0005789">
    <property type="term" value="C:endoplasmic reticulum membrane"/>
    <property type="evidence" value="ECO:0007669"/>
    <property type="project" value="UniProtKB-SubCell"/>
</dbReference>
<dbReference type="InterPro" id="IPR001841">
    <property type="entry name" value="Znf_RING"/>
</dbReference>
<evidence type="ECO:0000256" key="7">
    <source>
        <dbReference type="ARBA" id="ARBA00022786"/>
    </source>
</evidence>
<evidence type="ECO:0000256" key="1">
    <source>
        <dbReference type="ARBA" id="ARBA00000900"/>
    </source>
</evidence>
<sequence>MAMEFEQQLAQDLKSIPASKIADSEKASACFDCSICLESANDPVVTFCGHLYCWPCIYKWLELQMSSLTQDECTYCPICKAEISQESLVPLYGRGRSLSEPVSDDKVTSSSKVMAIPPRPNASARQAQATSANLRQQLPSNSPYLNLQTDPTAPSESEDSSSPALTVPLAVCHPMNGNYGEMIYARAFGNWESFYTFPNSYHTEGSASPRVRRQEIQAHKSLNRISVFLFCWILLCLFVF</sequence>
<evidence type="ECO:0000256" key="12">
    <source>
        <dbReference type="SAM" id="MobiDB-lite"/>
    </source>
</evidence>
<keyword evidence="14" id="KW-1185">Reference proteome</keyword>
<dbReference type="GO" id="GO:0061630">
    <property type="term" value="F:ubiquitin protein ligase activity"/>
    <property type="evidence" value="ECO:0007669"/>
    <property type="project" value="UniProtKB-UniRule"/>
</dbReference>
<comment type="function">
    <text evidence="11">E3 ubiquitin-protein ligase.</text>
</comment>
<evidence type="ECO:0000256" key="6">
    <source>
        <dbReference type="ARBA" id="ARBA00022771"/>
    </source>
</evidence>
<comment type="subcellular location">
    <subcellularLocation>
        <location evidence="2">Endomembrane system</location>
    </subcellularLocation>
    <subcellularLocation>
        <location evidence="11">Endoplasmic reticulum membrane</location>
        <topology evidence="11">Single-pass type IV membrane protein</topology>
    </subcellularLocation>
</comment>
<feature type="region of interest" description="Disordered" evidence="12">
    <location>
        <begin position="98"/>
        <end position="162"/>
    </location>
</feature>
<evidence type="ECO:0000256" key="10">
    <source>
        <dbReference type="PROSITE-ProRule" id="PRU00175"/>
    </source>
</evidence>
<dbReference type="PROSITE" id="PS00518">
    <property type="entry name" value="ZF_RING_1"/>
    <property type="match status" value="1"/>
</dbReference>
<keyword evidence="5 11" id="KW-0479">Metal-binding</keyword>